<dbReference type="PANTHER" id="PTHR22683:SF1">
    <property type="entry name" value="TYPE VII SECRETION SYSTEM PROTEIN ESSC"/>
    <property type="match status" value="1"/>
</dbReference>
<gene>
    <name evidence="5" type="ORF">BJY16_007671</name>
</gene>
<sequence>MLPDDRAPARLPSPPRDLPDDRLRIDIGRAADGTPVQLDLKEAVDGGIGPHGLIAGDGTPHLLRSIVLGLAAKHVPDEVTFVLLDATTGTFDGLDRLPHTAVLLDAASLAPTGSASPPPTFPSHTPTPAASADRPSTPPGSTGPVPSPAGSGAPGGDLVPRLIDVLEGESARRKRLLVAAGCASHSAYLRKTANHPPMPALVLICHGFPALLDNHPPLREVVRRLGWLGRARGIHLLLAAPTTADMSDLAGYLAYRIALPAAPDFVLDSPAARSLSPGQALLRTGTDQPARFTLINTPAPTETSIPGDTPAPTGTSDHHASAQPGSDRDHRPAVDPAGRLDHLSAGPQPTHRIWLPPLDAAPALDELAGPVVSDPDQRLVFADRTLHGALQVPIAILDKPREHRRDTIWLPIAGNVAVVGGPGSGKTTILRTLTVALSLSHTAPALRVVAPTSLTHAAAAADIGAPASLTETAPAVATEAPAASTDGDSALTATPRANATDSPAEPTDYQRLPLVHGMLGDRSAADDVKRDLYARLDDPRGDTIVVIDDWAAFWDAHPHWHELLLEIAQRGTARGVHLVATATQWSDFDPRLADHFGSRLELRLTDPGKSGISPTAAAAVPSARPGRGIVAAPGHPGGALHFLATRPELTTTRHADLLSALATEHCAECGFTYDTVTADELPARLRAAGSLFAAALLAVADLRRRPAPETWSALEYTCHVRDVLQVQRERLTLARSTDNPEFPPMGRDERVITDAYNSQDPHTVLTGLDQAGEALAAAFATLPPAGFARTGIYNWPTATTRTMLWLGRHTVHEVVHHLLDIARQPRN</sequence>
<organism evidence="5 6">
    <name type="scientific">Actinoplanes octamycinicus</name>
    <dbReference type="NCBI Taxonomy" id="135948"/>
    <lineage>
        <taxon>Bacteria</taxon>
        <taxon>Bacillati</taxon>
        <taxon>Actinomycetota</taxon>
        <taxon>Actinomycetes</taxon>
        <taxon>Micromonosporales</taxon>
        <taxon>Micromonosporaceae</taxon>
        <taxon>Actinoplanes</taxon>
    </lineage>
</organism>
<feature type="compositionally biased region" description="Low complexity" evidence="3">
    <location>
        <begin position="122"/>
        <end position="132"/>
    </location>
</feature>
<feature type="region of interest" description="Disordered" evidence="3">
    <location>
        <begin position="281"/>
        <end position="348"/>
    </location>
</feature>
<comment type="caution">
    <text evidence="5">The sequence shown here is derived from an EMBL/GenBank/DDBJ whole genome shotgun (WGS) entry which is preliminary data.</text>
</comment>
<evidence type="ECO:0000256" key="2">
    <source>
        <dbReference type="ARBA" id="ARBA00022840"/>
    </source>
</evidence>
<feature type="compositionally biased region" description="Polar residues" evidence="3">
    <location>
        <begin position="491"/>
        <end position="501"/>
    </location>
</feature>
<dbReference type="EMBL" id="JACHNB010000001">
    <property type="protein sequence ID" value="MBB4744212.1"/>
    <property type="molecule type" value="Genomic_DNA"/>
</dbReference>
<keyword evidence="2" id="KW-0067">ATP-binding</keyword>
<keyword evidence="6" id="KW-1185">Reference proteome</keyword>
<dbReference type="Gene3D" id="1.20.120.450">
    <property type="entry name" value="dinb family like domain"/>
    <property type="match status" value="1"/>
</dbReference>
<dbReference type="PANTHER" id="PTHR22683">
    <property type="entry name" value="SPORULATION PROTEIN RELATED"/>
    <property type="match status" value="1"/>
</dbReference>
<feature type="region of interest" description="Disordered" evidence="3">
    <location>
        <begin position="476"/>
        <end position="508"/>
    </location>
</feature>
<proteinExistence type="predicted"/>
<feature type="domain" description="AAA+ ATPase" evidence="4">
    <location>
        <begin position="412"/>
        <end position="608"/>
    </location>
</feature>
<dbReference type="RefSeq" id="WP_185044403.1">
    <property type="nucleotide sequence ID" value="NZ_BAABFG010000005.1"/>
</dbReference>
<reference evidence="5 6" key="1">
    <citation type="submission" date="2020-08" db="EMBL/GenBank/DDBJ databases">
        <title>Sequencing the genomes of 1000 actinobacteria strains.</title>
        <authorList>
            <person name="Klenk H.-P."/>
        </authorList>
    </citation>
    <scope>NUCLEOTIDE SEQUENCE [LARGE SCALE GENOMIC DNA]</scope>
    <source>
        <strain evidence="5 6">DSM 45809</strain>
    </source>
</reference>
<dbReference type="Proteomes" id="UP000546162">
    <property type="component" value="Unassembled WGS sequence"/>
</dbReference>
<evidence type="ECO:0000259" key="4">
    <source>
        <dbReference type="SMART" id="SM00382"/>
    </source>
</evidence>
<dbReference type="Pfam" id="PF01580">
    <property type="entry name" value="FtsK_SpoIIIE"/>
    <property type="match status" value="1"/>
</dbReference>
<dbReference type="InterPro" id="IPR027417">
    <property type="entry name" value="P-loop_NTPase"/>
</dbReference>
<evidence type="ECO:0000313" key="6">
    <source>
        <dbReference type="Proteomes" id="UP000546162"/>
    </source>
</evidence>
<dbReference type="SUPFAM" id="SSF52540">
    <property type="entry name" value="P-loop containing nucleoside triphosphate hydrolases"/>
    <property type="match status" value="1"/>
</dbReference>
<accession>A0A7W7MBM8</accession>
<dbReference type="Gene3D" id="3.40.50.300">
    <property type="entry name" value="P-loop containing nucleotide triphosphate hydrolases"/>
    <property type="match status" value="2"/>
</dbReference>
<evidence type="ECO:0000313" key="5">
    <source>
        <dbReference type="EMBL" id="MBB4744212.1"/>
    </source>
</evidence>
<dbReference type="AlphaFoldDB" id="A0A7W7MBM8"/>
<feature type="region of interest" description="Disordered" evidence="3">
    <location>
        <begin position="111"/>
        <end position="158"/>
    </location>
</feature>
<protein>
    <submittedName>
        <fullName evidence="5">S-DNA-T family DNA segregation ATPase FtsK/SpoIIIE</fullName>
    </submittedName>
</protein>
<dbReference type="GO" id="GO:0005524">
    <property type="term" value="F:ATP binding"/>
    <property type="evidence" value="ECO:0007669"/>
    <property type="project" value="UniProtKB-KW"/>
</dbReference>
<dbReference type="SMART" id="SM00382">
    <property type="entry name" value="AAA"/>
    <property type="match status" value="1"/>
</dbReference>
<name>A0A7W7MBM8_9ACTN</name>
<evidence type="ECO:0000256" key="1">
    <source>
        <dbReference type="ARBA" id="ARBA00022741"/>
    </source>
</evidence>
<dbReference type="InterPro" id="IPR034660">
    <property type="entry name" value="DinB/YfiT-like"/>
</dbReference>
<dbReference type="InterPro" id="IPR002543">
    <property type="entry name" value="FtsK_dom"/>
</dbReference>
<feature type="compositionally biased region" description="Basic and acidic residues" evidence="3">
    <location>
        <begin position="316"/>
        <end position="342"/>
    </location>
</feature>
<feature type="compositionally biased region" description="Low complexity" evidence="3">
    <location>
        <begin position="139"/>
        <end position="151"/>
    </location>
</feature>
<dbReference type="GO" id="GO:0003677">
    <property type="term" value="F:DNA binding"/>
    <property type="evidence" value="ECO:0007669"/>
    <property type="project" value="InterPro"/>
</dbReference>
<dbReference type="InterPro" id="IPR024775">
    <property type="entry name" value="DinB-like"/>
</dbReference>
<dbReference type="InterPro" id="IPR003593">
    <property type="entry name" value="AAA+_ATPase"/>
</dbReference>
<dbReference type="Pfam" id="PF12867">
    <property type="entry name" value="DinB_2"/>
    <property type="match status" value="1"/>
</dbReference>
<keyword evidence="1" id="KW-0547">Nucleotide-binding</keyword>
<dbReference type="InterPro" id="IPR050206">
    <property type="entry name" value="FtsK/SpoIIIE/SftA"/>
</dbReference>
<evidence type="ECO:0000256" key="3">
    <source>
        <dbReference type="SAM" id="MobiDB-lite"/>
    </source>
</evidence>
<feature type="compositionally biased region" description="Polar residues" evidence="3">
    <location>
        <begin position="294"/>
        <end position="306"/>
    </location>
</feature>
<dbReference type="SUPFAM" id="SSF109854">
    <property type="entry name" value="DinB/YfiT-like putative metalloenzymes"/>
    <property type="match status" value="1"/>
</dbReference>